<evidence type="ECO:0000313" key="2">
    <source>
        <dbReference type="EMBL" id="QMW03017.1"/>
    </source>
</evidence>
<feature type="transmembrane region" description="Helical" evidence="1">
    <location>
        <begin position="12"/>
        <end position="31"/>
    </location>
</feature>
<evidence type="ECO:0000256" key="1">
    <source>
        <dbReference type="SAM" id="Phobius"/>
    </source>
</evidence>
<dbReference type="Proteomes" id="UP000515369">
    <property type="component" value="Chromosome"/>
</dbReference>
<accession>A0A7G5GVX5</accession>
<dbReference type="AlphaFoldDB" id="A0A7G5GVX5"/>
<gene>
    <name evidence="2" type="ORF">H3H32_34905</name>
</gene>
<keyword evidence="3" id="KW-1185">Reference proteome</keyword>
<name>A0A7G5GVX5_9BACT</name>
<dbReference type="EMBL" id="CP059732">
    <property type="protein sequence ID" value="QMW03017.1"/>
    <property type="molecule type" value="Genomic_DNA"/>
</dbReference>
<protein>
    <submittedName>
        <fullName evidence="2">Uncharacterized protein</fullName>
    </submittedName>
</protein>
<evidence type="ECO:0000313" key="3">
    <source>
        <dbReference type="Proteomes" id="UP000515369"/>
    </source>
</evidence>
<dbReference type="RefSeq" id="WP_182460306.1">
    <property type="nucleotide sequence ID" value="NZ_CP059732.1"/>
</dbReference>
<proteinExistence type="predicted"/>
<reference evidence="2 3" key="1">
    <citation type="submission" date="2020-07" db="EMBL/GenBank/DDBJ databases">
        <title>Spirosoma foliorum sp. nov., isolated from the leaves on the Nejang mountain Korea, Republic of.</title>
        <authorList>
            <person name="Ho H."/>
            <person name="Lee Y.-J."/>
            <person name="Nurcahyanto D.-A."/>
            <person name="Kim S.-G."/>
        </authorList>
    </citation>
    <scope>NUCLEOTIDE SEQUENCE [LARGE SCALE GENOMIC DNA]</scope>
    <source>
        <strain evidence="2 3">PL0136</strain>
    </source>
</reference>
<dbReference type="KEGG" id="sfol:H3H32_34905"/>
<organism evidence="2 3">
    <name type="scientific">Spirosoma foliorum</name>
    <dbReference type="NCBI Taxonomy" id="2710596"/>
    <lineage>
        <taxon>Bacteria</taxon>
        <taxon>Pseudomonadati</taxon>
        <taxon>Bacteroidota</taxon>
        <taxon>Cytophagia</taxon>
        <taxon>Cytophagales</taxon>
        <taxon>Cytophagaceae</taxon>
        <taxon>Spirosoma</taxon>
    </lineage>
</organism>
<sequence length="164" mass="18874">MFELNPFHLEDASLLHFLMLQGTAVLAYFIFRERFKKQLSDLVTKRQVLQEAFDIEQIIEPEVEEVFVTMPGRDDLKEIAGINTKSEAILNSIGVFRFSQLAETPVSTVRRVLAEHGPLLHTYDPATWPGQALLATEGRWDELRTWQEQMRRGESRGTSPLYLP</sequence>
<keyword evidence="1" id="KW-0472">Membrane</keyword>
<keyword evidence="1" id="KW-1133">Transmembrane helix</keyword>
<keyword evidence="1" id="KW-0812">Transmembrane</keyword>